<keyword evidence="3 5" id="KW-1133">Transmembrane helix</keyword>
<proteinExistence type="predicted"/>
<feature type="transmembrane region" description="Helical" evidence="5">
    <location>
        <begin position="66"/>
        <end position="85"/>
    </location>
</feature>
<evidence type="ECO:0000256" key="1">
    <source>
        <dbReference type="ARBA" id="ARBA00022475"/>
    </source>
</evidence>
<organism evidence="6 7">
    <name type="scientific">Xylanimonas ulmi</name>
    <dbReference type="NCBI Taxonomy" id="228973"/>
    <lineage>
        <taxon>Bacteria</taxon>
        <taxon>Bacillati</taxon>
        <taxon>Actinomycetota</taxon>
        <taxon>Actinomycetes</taxon>
        <taxon>Micrococcales</taxon>
        <taxon>Promicromonosporaceae</taxon>
        <taxon>Xylanimonas</taxon>
    </lineage>
</organism>
<keyword evidence="2 5" id="KW-0812">Transmembrane</keyword>
<dbReference type="GO" id="GO:0016020">
    <property type="term" value="C:membrane"/>
    <property type="evidence" value="ECO:0007669"/>
    <property type="project" value="InterPro"/>
</dbReference>
<dbReference type="InterPro" id="IPR003510">
    <property type="entry name" value="Fumarate_red_C"/>
</dbReference>
<keyword evidence="4 5" id="KW-0472">Membrane</keyword>
<feature type="transmembrane region" description="Helical" evidence="5">
    <location>
        <begin position="146"/>
        <end position="164"/>
    </location>
</feature>
<evidence type="ECO:0000256" key="2">
    <source>
        <dbReference type="ARBA" id="ARBA00022692"/>
    </source>
</evidence>
<protein>
    <submittedName>
        <fullName evidence="6">Fumarate reductase subunit C</fullName>
    </submittedName>
</protein>
<keyword evidence="1" id="KW-1003">Cell membrane</keyword>
<evidence type="ECO:0000256" key="5">
    <source>
        <dbReference type="SAM" id="Phobius"/>
    </source>
</evidence>
<reference evidence="6 7" key="1">
    <citation type="submission" date="2019-02" db="EMBL/GenBank/DDBJ databases">
        <title>Sequencing the genomes of 1000 actinobacteria strains.</title>
        <authorList>
            <person name="Klenk H.-P."/>
        </authorList>
    </citation>
    <scope>NUCLEOTIDE SEQUENCE [LARGE SCALE GENOMIC DNA]</scope>
    <source>
        <strain evidence="6 7">DSM 16932</strain>
    </source>
</reference>
<evidence type="ECO:0000256" key="4">
    <source>
        <dbReference type="ARBA" id="ARBA00023136"/>
    </source>
</evidence>
<comment type="caution">
    <text evidence="6">The sequence shown here is derived from an EMBL/GenBank/DDBJ whole genome shotgun (WGS) entry which is preliminary data.</text>
</comment>
<dbReference type="InterPro" id="IPR034804">
    <property type="entry name" value="SQR/QFR_C/D"/>
</dbReference>
<dbReference type="AlphaFoldDB" id="A0A4Q7LZV4"/>
<name>A0A4Q7LZV4_9MICO</name>
<keyword evidence="7" id="KW-1185">Reference proteome</keyword>
<evidence type="ECO:0000256" key="3">
    <source>
        <dbReference type="ARBA" id="ARBA00022989"/>
    </source>
</evidence>
<feature type="transmembrane region" description="Helical" evidence="5">
    <location>
        <begin position="105"/>
        <end position="125"/>
    </location>
</feature>
<sequence length="168" mass="18563">MTHADRTPGSSPAPPSPRRDMSGVLAVLDARGVGQPASARRPVSRPMPRTWFLRSRQMRAYALREVSSFIVGLFLLDLVVGMVALHRGPQAWDSWVTLQRHPLNVVLIVFVLAMTLVHATTWYAAAPKIVRVRIGQAYLSGRWIVAAQYVVALAVLAATVVWIWRSAS</sequence>
<dbReference type="RefSeq" id="WP_130411256.1">
    <property type="nucleotide sequence ID" value="NZ_SGWX01000001.1"/>
</dbReference>
<accession>A0A4Q7LZV4</accession>
<dbReference type="Pfam" id="PF02300">
    <property type="entry name" value="Fumarate_red_C"/>
    <property type="match status" value="1"/>
</dbReference>
<dbReference type="EMBL" id="SGWX01000001">
    <property type="protein sequence ID" value="RZS59812.1"/>
    <property type="molecule type" value="Genomic_DNA"/>
</dbReference>
<dbReference type="Gene3D" id="1.20.1300.10">
    <property type="entry name" value="Fumarate reductase/succinate dehydrogenase, transmembrane subunit"/>
    <property type="match status" value="1"/>
</dbReference>
<evidence type="ECO:0000313" key="6">
    <source>
        <dbReference type="EMBL" id="RZS59812.1"/>
    </source>
</evidence>
<evidence type="ECO:0000313" key="7">
    <source>
        <dbReference type="Proteomes" id="UP000293852"/>
    </source>
</evidence>
<dbReference type="SUPFAM" id="SSF81343">
    <property type="entry name" value="Fumarate reductase respiratory complex transmembrane subunits"/>
    <property type="match status" value="1"/>
</dbReference>
<gene>
    <name evidence="6" type="ORF">EV386_0048</name>
</gene>
<dbReference type="Proteomes" id="UP000293852">
    <property type="component" value="Unassembled WGS sequence"/>
</dbReference>
<dbReference type="OrthoDB" id="5149990at2"/>